<evidence type="ECO:0000313" key="2">
    <source>
        <dbReference type="Proteomes" id="UP000186104"/>
    </source>
</evidence>
<gene>
    <name evidence="1" type="ORF">BJL86_0454</name>
</gene>
<name>A0A173LIJ6_9ACTN</name>
<dbReference type="AlphaFoldDB" id="A0A173LIJ6"/>
<reference evidence="1 2" key="1">
    <citation type="submission" date="2016-06" db="EMBL/GenBank/DDBJ databases">
        <title>Complete genome sequence of a saline-alkali tolerant type strain Dietzia timorensis ID05-A0528T.</title>
        <authorList>
            <person name="Wu X."/>
        </authorList>
    </citation>
    <scope>NUCLEOTIDE SEQUENCE [LARGE SCALE GENOMIC DNA]</scope>
    <source>
        <strain evidence="1 2">ID05-A0528</strain>
    </source>
</reference>
<sequence>MRTISNSGWVLPAGASGARTECADTPGALGRVVPSLFFSAPNDDAERSDTPAREWTAATWFIGTLLYAPFDLASAVLALLVPSDFLDPRAGLVVELAKRAVRDKRAPDPAAIMAYGFESGASASKSRARGLVAYMQEPFDKGLMPLALPHYAADVLREREREAYRELAGIAELAASASMDDLRAARDEWLERSRDRARRCAALSQL</sequence>
<dbReference type="EMBL" id="CP015961">
    <property type="protein sequence ID" value="ANI91261.1"/>
    <property type="molecule type" value="Genomic_DNA"/>
</dbReference>
<dbReference type="KEGG" id="dtm:BJL86_0454"/>
<organism evidence="1 2">
    <name type="scientific">Dietzia timorensis</name>
    <dbReference type="NCBI Taxonomy" id="499555"/>
    <lineage>
        <taxon>Bacteria</taxon>
        <taxon>Bacillati</taxon>
        <taxon>Actinomycetota</taxon>
        <taxon>Actinomycetes</taxon>
        <taxon>Mycobacteriales</taxon>
        <taxon>Dietziaceae</taxon>
        <taxon>Dietzia</taxon>
    </lineage>
</organism>
<protein>
    <submittedName>
        <fullName evidence="1">Uncharacterized protein</fullName>
    </submittedName>
</protein>
<dbReference type="Gene3D" id="1.10.860.10">
    <property type="entry name" value="DNAb Helicase, Chain A"/>
    <property type="match status" value="1"/>
</dbReference>
<dbReference type="InterPro" id="IPR016136">
    <property type="entry name" value="DNA_helicase_N/primase_C"/>
</dbReference>
<dbReference type="Proteomes" id="UP000186104">
    <property type="component" value="Chromosome"/>
</dbReference>
<evidence type="ECO:0000313" key="1">
    <source>
        <dbReference type="EMBL" id="ANI91261.1"/>
    </source>
</evidence>
<keyword evidence="2" id="KW-1185">Reference proteome</keyword>
<dbReference type="STRING" id="499555.BJL86_0454"/>
<proteinExistence type="predicted"/>
<dbReference type="RefSeq" id="WP_156515467.1">
    <property type="nucleotide sequence ID" value="NZ_CP015961.1"/>
</dbReference>
<accession>A0A173LIJ6</accession>